<evidence type="ECO:0000259" key="19">
    <source>
        <dbReference type="PROSITE" id="PS50010"/>
    </source>
</evidence>
<dbReference type="InterPro" id="IPR001849">
    <property type="entry name" value="PH_domain"/>
</dbReference>
<dbReference type="Proteomes" id="UP000663842">
    <property type="component" value="Unassembled WGS sequence"/>
</dbReference>
<dbReference type="PROSITE" id="PS50002">
    <property type="entry name" value="SH3"/>
    <property type="match status" value="1"/>
</dbReference>
<evidence type="ECO:0000256" key="2">
    <source>
        <dbReference type="ARBA" id="ARBA00006692"/>
    </source>
</evidence>
<feature type="region of interest" description="Disordered" evidence="16">
    <location>
        <begin position="2516"/>
        <end position="2572"/>
    </location>
</feature>
<dbReference type="PANTHER" id="PTHR22826">
    <property type="entry name" value="RHO GUANINE EXCHANGE FACTOR-RELATED"/>
    <property type="match status" value="1"/>
</dbReference>
<evidence type="ECO:0000256" key="10">
    <source>
        <dbReference type="ARBA" id="ARBA00022840"/>
    </source>
</evidence>
<dbReference type="FunFam" id="1.10.510.10:FF:000571">
    <property type="entry name" value="Maternal embryonic leucine zipper kinase"/>
    <property type="match status" value="1"/>
</dbReference>
<dbReference type="InterPro" id="IPR011993">
    <property type="entry name" value="PH-like_dom_sf"/>
</dbReference>
<sequence>MKAAEIKPYLEEKYVFLSGAIDKKGYLIISFPCSAAIEKLSGEELKKLLIYLASINSSSNGDPRFTFIVDMRQRTWENCKHIFKVLQEQFPYKIEHVYIVKPDGFWDKHKISLGMSKYTFEHSVQSLESLTYTIDRNQLTPDLNGTFQYNHIRWLDFRLSLEAFVYNSKETLHAYELLYNELQQADVSNNVARAQDAIETHMTVFKDQLSRVNIEPLINDGQHLLNMLKGTGSDSENVMIKTLQQRTYPLDYFDEARKISLVMDNLRSAKERCFQLWHQKKNRLEQNLQLKLFEQDCDRLCSWIGSSRAILGPKYTDIGSSCSEAMQLLAEHEQFAKVCLNNETVIRRTQNVGDRLISSGHYATGAIKSQMNRLNNEWESLTRLLDNRTNILTASLQFHQKADEYLVQVSTWKHLCSLTDDLTAIESMEHLERLLQQHFNLSENISRIYAQICNDGKAIIDSVAPSQQTTNEYQFDFRAGAKHILEIVQEILVNHRYLDAKWNQRKAYLQQRLSFVAFANDVQQILDWIEKHGDAFLQKNLAVGIGKSLRQAKKLDKMHTDFEMAIKNTKTNAENLIAAADNMYNEQIQQQKLAQTNNTNQNAEEENADKQLNQGRAKIYQLAHDLERRMREFDERVARRRYILDINLNFHTHCEEYSDWLTQVELVWSTTGGDDDDHVMIAANCEEMLEALIEQREGAIEACATIEQEGQILLDYLTEVQSTITPNDTTPSPQFTNLLALIESIRKKTNDLDAIWEKRRLRVELFVQIKHFEIYSREVSHLLDIWSHELVKMQQQQQQQQQQSANSVSSAIIPPALPLALQTLINGTTTTTRHRSHHHSSDRATGKVDDWAQVQEHIHTRVAQVVQRGRDLLSLMEKSPDFKVILEQQSSVNNESSSTVNAPQQQSLLPSPDQICNLLLVMNDREQKLSELATQQQKLILWRVQFVRLERDWNDIKIMINNFEAKLASNLTLAISLTDAEKFHRDHEDIKPFVDRICERIDTLQRKTEKLSTLISNNDASSGPSELVNTLVSARQKVQLQFEDRLRLINAQIIFYKSSEQVSQMLDTLEREYRTIEDIHEKLKSYTDDEIQKILADRLEQLDENKHSFLRACTVARQKSDLFHKYALRNAANLIKPEAYLKPLEQKIKNVSTILKNKEDTVLNAWHHRKKIIDEYLQYISFKRNTDKVFVWIDEHDECFVSKLEALDINDDGYMDFVRALKEKKTMVRKLVERADVLVERSHSFAPLIKDTCNRLDSGFNSFFQKIMRINNKEEIDKEAGRKSDSSLEEKLEQQELNEGKRKAAKQRELIFNELLNTERAYVDSLSKCIQYYLGEMRQHVEEVPEFLRNKESILFLNIEEIQNFHKNLFLKDLERYEDCPEDVGHCFVTWAKQFHIFYVEYCKNNESCIKVLTQYRGPYFETIQHKYQIDTINSYLIKPVQRITKYELLLQRLMSCCEESKGEVKEGYDLMCSVPKKANDAMHLSYLEELEAGLTKEALGDVLLQNTFQIWDSKQIIKKGKERHVFLFETSIVIAKILKPVARGAVRYIYKYKLMTAEIFDVKEHLEAGEPCKFALYTGRPMSSHTADLRVTLKANDLSTKQQWVIRIRELIQENDLYHDLSMHETNTKQTSIQNKISQLINNNQSDRRSQEIADNVSDEFEHINRGGSLSSMTTGSFSSSSQYHQMQQTTTEEEKHTENTVRKWYNNNDDDDDDDASNQSESQPTKQLPNATIVNKIERVLRKINAWTNETASTSTNNSDNNIQRKTLQDTSFNETNLSAYDDAHHKQKYKSRSKKATSHKSLDSIRQRCCSSTYAEPNIIKNQQIPTHRPYSMTFANEPLSSMKINDNMNYTCEGFDRKKKKPDSKVQFSSFRQKQSFGKHPVLINLLDNNKTQRRSLYYPHTNLAPLSSMYGSDFFYPPTTTREEIEQQQQQHEYDNLTFPQNLSHHYYDPFPILVDCQRCNRTIDRSTVRDISCQVPSDEDEDQKNNYQDVQDEHQKTKRSSPIYESPRSSPPLCQPPMAMNLLAPYHFRRKRSLSSYASLHSRSKSAPSAASSIVSSNSSRSKHFHEKKNNNNNNRLQPLLSPLQTVTTVPSLVPETAPVSATPSTTALLRSIKTSIHAMKKRLKDIRRLSEDSNVTTVLDNYTARSSQELSVSKGQHVRVVQRQPPNAPDWCLIRLLNDQHNPSNPSSLATSSTTITAGSFDLSSPPPSSSSSKYIEGLVPAAILKATKSSASNIHPVPPLALSTSTNISEQDAILNNTDDSQNRQQQSAAVHFSKRKASFRRILKNPVRRLSLKDNSSSSKDVKSPTSRDLIAASTSIISTDSADGISSNNSNNKKQSISLNSTTSSAAASKIKAFTFANSEDLTLFPDDTAFGIRMPRLPWTKKYRLIPSANKWTIRKTNSASKFMDGTSGTNGVFKLTGSSSPSSAITIVSPSATLTGDDLENDVIEVPPPMDIQAQPKLSADANVDKVTTDETSPLAPINIAAGLSTSDFHIPGALPVITPAVNDASTTSSSVPSSNILQQYPSTIPTSSSSLSSSPSSTRTRTNTDSLLPSSSTTTMISNDNLNEQTDEISLHDIDTNIDSSLTVQSSVATNDEPVDDRTKYGEKRRHNIVELIETEKEYVKDLALIVEGYMNVLENDKDIKKPAGLVGLERVVFGNVQRIYEFHRDTFLPQLEQCIENPDILGRLFTTNRFSPYVRYCENKPRSEYIVSEYHDYFEEIRKKLGQKLLVSDLLIKPVQRIMRYQLLLKEILKSTERMHDEPRAIRSALQVMIEVPRLANDMMNVGRIKDLPTNVHQLGELKLQDMLSVSEPISKETKDAKEAEKKLKERRVFLFQQAMVFSEELPAKDKYSSPNYIYKYDLKINKLQHKEFKRNKESFQFTLVEVDAGVTRRVVCQCKDDEQYELWVTNVEKVLQRQMDLIIALTNPTAALQKDPRSKQDSSTSLFIPNLSTPTTRNQIKKSMSDRPNKSSESLSPTHLLSPSPKLPTPLLSSSRTSSNSDTSPTPTTENSNKKSSFNLFDSILQRSITKPLTINTSTHHDVAQSKKLGTPLSSSTSMSNTQLPEQARCLHSYNAIKEDEICVHKGEYVQIVAANQDNRWFVHRDANRTSPAAEGWIPGFVLGLKNPNSTLHATLSSSSPVSSSSSSSSQQHPSSSLSANSLHRLTTTTTPSSTTHHPTITYESTLPPKPQTSTCDKRLSGVLRYSGPELNISVHDRSVFLGQPLILQGHVLGNPRPAVVWQHPRGHTLVDDGVNIYTHYGDDGTIHLQIRSISMQDTGIYECIATSAQGTVSQQITVQVKDSTDHHKLEQVRWSAKYRPNEYRELNEIARGRNSIVRQCIHISTGDVCAVKLISKKIISHERALHEYALVSSIRHDSIIRVFQFIETSSFSIIISELISGGRLFDYLCLQSILIEQNIAKYCRQLLDGVKYLHHCKIVHLDIQPENLLINTEYDQVKLCDFGDSIRLSHMKYVHRMSGNIEFAAPELIHGNIPVHYKTDIWSIGVILYTLLSGLSPFLDETDEQTCANIINIDFNFPESQFPYAFQAAKKLIQIIFVREPNNRPSASECLLNEWLHHAGQYQISTTNLNNFIERRKILSEKS</sequence>
<dbReference type="SUPFAM" id="SSF48726">
    <property type="entry name" value="Immunoglobulin"/>
    <property type="match status" value="1"/>
</dbReference>
<feature type="region of interest" description="Disordered" evidence="16">
    <location>
        <begin position="3145"/>
        <end position="3206"/>
    </location>
</feature>
<dbReference type="InterPro" id="IPR047053">
    <property type="entry name" value="Kalirin_TRIO_SH3_2"/>
</dbReference>
<dbReference type="Gene3D" id="2.60.40.10">
    <property type="entry name" value="Immunoglobulins"/>
    <property type="match status" value="1"/>
</dbReference>
<feature type="region of interest" description="Disordered" evidence="16">
    <location>
        <begin position="3050"/>
        <end position="3072"/>
    </location>
</feature>
<keyword evidence="4 14" id="KW-0728">SH3 domain</keyword>
<evidence type="ECO:0000259" key="20">
    <source>
        <dbReference type="PROSITE" id="PS50011"/>
    </source>
</evidence>
<keyword evidence="9" id="KW-0547">Nucleotide-binding</keyword>
<feature type="region of interest" description="Disordered" evidence="16">
    <location>
        <begin position="2045"/>
        <end position="2084"/>
    </location>
</feature>
<feature type="domain" description="SH3" evidence="17">
    <location>
        <begin position="3074"/>
        <end position="3139"/>
    </location>
</feature>
<evidence type="ECO:0000256" key="5">
    <source>
        <dbReference type="ARBA" id="ARBA00022490"/>
    </source>
</evidence>
<organism evidence="22 23">
    <name type="scientific">Rotaria magnacalcarata</name>
    <dbReference type="NCBI Taxonomy" id="392030"/>
    <lineage>
        <taxon>Eukaryota</taxon>
        <taxon>Metazoa</taxon>
        <taxon>Spiralia</taxon>
        <taxon>Gnathifera</taxon>
        <taxon>Rotifera</taxon>
        <taxon>Eurotatoria</taxon>
        <taxon>Bdelloidea</taxon>
        <taxon>Philodinida</taxon>
        <taxon>Philodinidae</taxon>
        <taxon>Rotaria</taxon>
    </lineage>
</organism>
<reference evidence="22" key="1">
    <citation type="submission" date="2021-02" db="EMBL/GenBank/DDBJ databases">
        <authorList>
            <person name="Nowell W R."/>
        </authorList>
    </citation>
    <scope>NUCLEOTIDE SEQUENCE</scope>
</reference>
<evidence type="ECO:0000256" key="9">
    <source>
        <dbReference type="ARBA" id="ARBA00022741"/>
    </source>
</evidence>
<feature type="region of interest" description="Disordered" evidence="16">
    <location>
        <begin position="1665"/>
        <end position="1736"/>
    </location>
</feature>
<dbReference type="Pfam" id="PF22697">
    <property type="entry name" value="SOS1_NGEF_PH"/>
    <property type="match status" value="2"/>
</dbReference>
<feature type="compositionally biased region" description="Polar residues" evidence="16">
    <location>
        <begin position="1719"/>
        <end position="1735"/>
    </location>
</feature>
<evidence type="ECO:0000256" key="4">
    <source>
        <dbReference type="ARBA" id="ARBA00022443"/>
    </source>
</evidence>
<gene>
    <name evidence="22" type="ORF">UXM345_LOCUS4864</name>
</gene>
<feature type="compositionally biased region" description="Low complexity" evidence="16">
    <location>
        <begin position="2534"/>
        <end position="2571"/>
    </location>
</feature>
<comment type="subcellular location">
    <subcellularLocation>
        <location evidence="1">Cytoplasm</location>
    </subcellularLocation>
</comment>
<evidence type="ECO:0000256" key="7">
    <source>
        <dbReference type="ARBA" id="ARBA00022553"/>
    </source>
</evidence>
<feature type="domain" description="PH" evidence="18">
    <location>
        <begin position="2805"/>
        <end position="2927"/>
    </location>
</feature>
<dbReference type="PROSITE" id="PS50835">
    <property type="entry name" value="IG_LIKE"/>
    <property type="match status" value="1"/>
</dbReference>
<keyword evidence="6" id="KW-0723">Serine/threonine-protein kinase</keyword>
<proteinExistence type="inferred from homology"/>
<dbReference type="SMART" id="SM00326">
    <property type="entry name" value="SH3"/>
    <property type="match status" value="2"/>
</dbReference>
<dbReference type="InterPro" id="IPR051336">
    <property type="entry name" value="RhoGEF_Guanine_NuclExch_SF"/>
</dbReference>
<dbReference type="PROSITE" id="PS50003">
    <property type="entry name" value="PH_DOMAIN"/>
    <property type="match status" value="1"/>
</dbReference>
<dbReference type="InterPro" id="IPR003598">
    <property type="entry name" value="Ig_sub2"/>
</dbReference>
<dbReference type="CDD" id="cd00176">
    <property type="entry name" value="SPEC"/>
    <property type="match status" value="1"/>
</dbReference>
<dbReference type="GO" id="GO:0019898">
    <property type="term" value="C:extrinsic component of membrane"/>
    <property type="evidence" value="ECO:0007669"/>
    <property type="project" value="TreeGrafter"/>
</dbReference>
<evidence type="ECO:0000256" key="3">
    <source>
        <dbReference type="ARBA" id="ARBA00012513"/>
    </source>
</evidence>
<feature type="compositionally biased region" description="Low complexity" evidence="16">
    <location>
        <begin position="2982"/>
        <end position="3020"/>
    </location>
</feature>
<dbReference type="InterPro" id="IPR055251">
    <property type="entry name" value="SOS1_NGEF_PH"/>
</dbReference>
<dbReference type="InterPro" id="IPR007110">
    <property type="entry name" value="Ig-like_dom"/>
</dbReference>
<keyword evidence="15" id="KW-0175">Coiled coil</keyword>
<feature type="coiled-coil region" evidence="15">
    <location>
        <begin position="682"/>
        <end position="709"/>
    </location>
</feature>
<dbReference type="InterPro" id="IPR003599">
    <property type="entry name" value="Ig_sub"/>
</dbReference>
<dbReference type="InterPro" id="IPR000219">
    <property type="entry name" value="DH_dom"/>
</dbReference>
<feature type="region of interest" description="Disordered" evidence="16">
    <location>
        <begin position="1779"/>
        <end position="1805"/>
    </location>
</feature>
<feature type="domain" description="Ig-like" evidence="21">
    <location>
        <begin position="3220"/>
        <end position="3311"/>
    </location>
</feature>
<dbReference type="CDD" id="cd00170">
    <property type="entry name" value="SEC14"/>
    <property type="match status" value="1"/>
</dbReference>
<evidence type="ECO:0000256" key="6">
    <source>
        <dbReference type="ARBA" id="ARBA00022527"/>
    </source>
</evidence>
<dbReference type="SMART" id="SM00233">
    <property type="entry name" value="PH"/>
    <property type="match status" value="2"/>
</dbReference>
<evidence type="ECO:0000259" key="18">
    <source>
        <dbReference type="PROSITE" id="PS50003"/>
    </source>
</evidence>
<dbReference type="InterPro" id="IPR002017">
    <property type="entry name" value="Spectrin_repeat"/>
</dbReference>
<dbReference type="SUPFAM" id="SSF46966">
    <property type="entry name" value="Spectrin repeat"/>
    <property type="match status" value="4"/>
</dbReference>
<feature type="domain" description="Protein kinase" evidence="20">
    <location>
        <begin position="3335"/>
        <end position="3588"/>
    </location>
</feature>
<feature type="compositionally biased region" description="Low complexity" evidence="16">
    <location>
        <begin position="3147"/>
        <end position="3170"/>
    </location>
</feature>
<keyword evidence="6" id="KW-0808">Transferase</keyword>
<evidence type="ECO:0000256" key="16">
    <source>
        <dbReference type="SAM" id="MobiDB-lite"/>
    </source>
</evidence>
<feature type="compositionally biased region" description="Low complexity" evidence="16">
    <location>
        <begin position="1670"/>
        <end position="1692"/>
    </location>
</feature>
<evidence type="ECO:0000259" key="21">
    <source>
        <dbReference type="PROSITE" id="PS50835"/>
    </source>
</evidence>
<keyword evidence="6" id="KW-0418">Kinase</keyword>
<dbReference type="InterPro" id="IPR036179">
    <property type="entry name" value="Ig-like_dom_sf"/>
</dbReference>
<dbReference type="InterPro" id="IPR011009">
    <property type="entry name" value="Kinase-like_dom_sf"/>
</dbReference>
<feature type="compositionally biased region" description="Low complexity" evidence="16">
    <location>
        <begin position="2045"/>
        <end position="2066"/>
    </location>
</feature>
<evidence type="ECO:0000313" key="23">
    <source>
        <dbReference type="Proteomes" id="UP000663842"/>
    </source>
</evidence>
<feature type="domain" description="DH" evidence="19">
    <location>
        <begin position="2617"/>
        <end position="2793"/>
    </location>
</feature>
<keyword evidence="7" id="KW-0597">Phosphoprotein</keyword>
<dbReference type="Pfam" id="PF00435">
    <property type="entry name" value="Spectrin"/>
    <property type="match status" value="1"/>
</dbReference>
<dbReference type="Gene3D" id="1.20.900.10">
    <property type="entry name" value="Dbl homology (DH) domain"/>
    <property type="match status" value="2"/>
</dbReference>
<dbReference type="EMBL" id="CAJOBF010000345">
    <property type="protein sequence ID" value="CAF3801994.1"/>
    <property type="molecule type" value="Genomic_DNA"/>
</dbReference>
<evidence type="ECO:0000256" key="1">
    <source>
        <dbReference type="ARBA" id="ARBA00004496"/>
    </source>
</evidence>
<feature type="region of interest" description="Disordered" evidence="16">
    <location>
        <begin position="1278"/>
        <end position="1300"/>
    </location>
</feature>
<keyword evidence="8" id="KW-0344">Guanine-nucleotide releasing factor</keyword>
<evidence type="ECO:0000313" key="22">
    <source>
        <dbReference type="EMBL" id="CAF3801994.1"/>
    </source>
</evidence>
<dbReference type="SUPFAM" id="SSF50729">
    <property type="entry name" value="PH domain-like"/>
    <property type="match status" value="2"/>
</dbReference>
<dbReference type="SMART" id="SM00409">
    <property type="entry name" value="IG"/>
    <property type="match status" value="1"/>
</dbReference>
<dbReference type="InterPro" id="IPR018159">
    <property type="entry name" value="Spectrin/alpha-actinin"/>
</dbReference>
<comment type="caution">
    <text evidence="22">The sequence shown here is derived from an EMBL/GenBank/DDBJ whole genome shotgun (WGS) entry which is preliminary data.</text>
</comment>
<dbReference type="GO" id="GO:0005524">
    <property type="term" value="F:ATP binding"/>
    <property type="evidence" value="ECO:0007669"/>
    <property type="project" value="UniProtKB-KW"/>
</dbReference>
<evidence type="ECO:0000256" key="14">
    <source>
        <dbReference type="PROSITE-ProRule" id="PRU00192"/>
    </source>
</evidence>
<feature type="compositionally biased region" description="Polar residues" evidence="16">
    <location>
        <begin position="2952"/>
        <end position="2973"/>
    </location>
</feature>
<feature type="compositionally biased region" description="Basic residues" evidence="16">
    <location>
        <begin position="1788"/>
        <end position="1801"/>
    </location>
</feature>
<dbReference type="InterPro" id="IPR013098">
    <property type="entry name" value="Ig_I-set"/>
</dbReference>
<dbReference type="PROSITE" id="PS50011">
    <property type="entry name" value="PROTEIN_KINASE_DOM"/>
    <property type="match status" value="1"/>
</dbReference>
<feature type="coiled-coil region" evidence="15">
    <location>
        <begin position="566"/>
        <end position="613"/>
    </location>
</feature>
<feature type="compositionally biased region" description="Basic and acidic residues" evidence="16">
    <location>
        <begin position="1694"/>
        <end position="1703"/>
    </location>
</feature>
<dbReference type="InterPro" id="IPR013783">
    <property type="entry name" value="Ig-like_fold"/>
</dbReference>
<evidence type="ECO:0000256" key="11">
    <source>
        <dbReference type="ARBA" id="ARBA00023319"/>
    </source>
</evidence>
<dbReference type="SUPFAM" id="SSF50044">
    <property type="entry name" value="SH3-domain"/>
    <property type="match status" value="2"/>
</dbReference>
<comment type="catalytic activity">
    <reaction evidence="13">
        <text>L-seryl-[protein] + ATP = O-phospho-L-seryl-[protein] + ADP + H(+)</text>
        <dbReference type="Rhea" id="RHEA:17989"/>
        <dbReference type="Rhea" id="RHEA-COMP:9863"/>
        <dbReference type="Rhea" id="RHEA-COMP:11604"/>
        <dbReference type="ChEBI" id="CHEBI:15378"/>
        <dbReference type="ChEBI" id="CHEBI:29999"/>
        <dbReference type="ChEBI" id="CHEBI:30616"/>
        <dbReference type="ChEBI" id="CHEBI:83421"/>
        <dbReference type="ChEBI" id="CHEBI:456216"/>
        <dbReference type="EC" id="2.7.11.1"/>
    </reaction>
</comment>
<dbReference type="Pfam" id="PF13716">
    <property type="entry name" value="CRAL_TRIO_2"/>
    <property type="match status" value="1"/>
</dbReference>
<dbReference type="Gene3D" id="1.10.510.10">
    <property type="entry name" value="Transferase(Phosphotransferase) domain 1"/>
    <property type="match status" value="1"/>
</dbReference>
<evidence type="ECO:0000259" key="17">
    <source>
        <dbReference type="PROSITE" id="PS50002"/>
    </source>
</evidence>
<dbReference type="PANTHER" id="PTHR22826:SF106">
    <property type="entry name" value="TRIO, ISOFORM A"/>
    <property type="match status" value="1"/>
</dbReference>
<dbReference type="Gene3D" id="2.30.29.30">
    <property type="entry name" value="Pleckstrin-homology domain (PH domain)/Phosphotyrosine-binding domain (PTB)"/>
    <property type="match status" value="2"/>
</dbReference>
<dbReference type="InterPro" id="IPR001452">
    <property type="entry name" value="SH3_domain"/>
</dbReference>
<dbReference type="GO" id="GO:0005085">
    <property type="term" value="F:guanyl-nucleotide exchange factor activity"/>
    <property type="evidence" value="ECO:0007669"/>
    <property type="project" value="UniProtKB-KW"/>
</dbReference>
<comment type="similarity">
    <text evidence="2">Belongs to the protein kinase superfamily. CAMK Ser/Thr protein kinase family.</text>
</comment>
<dbReference type="SMART" id="SM00325">
    <property type="entry name" value="RhoGEF"/>
    <property type="match status" value="2"/>
</dbReference>
<dbReference type="InterPro" id="IPR000719">
    <property type="entry name" value="Prot_kinase_dom"/>
</dbReference>
<feature type="coiled-coil region" evidence="15">
    <location>
        <begin position="1059"/>
        <end position="1086"/>
    </location>
</feature>
<dbReference type="GO" id="GO:0007411">
    <property type="term" value="P:axon guidance"/>
    <property type="evidence" value="ECO:0007669"/>
    <property type="project" value="TreeGrafter"/>
</dbReference>
<dbReference type="InterPro" id="IPR001251">
    <property type="entry name" value="CRAL-TRIO_dom"/>
</dbReference>
<comment type="catalytic activity">
    <reaction evidence="12">
        <text>L-threonyl-[protein] + ATP = O-phospho-L-threonyl-[protein] + ADP + H(+)</text>
        <dbReference type="Rhea" id="RHEA:46608"/>
        <dbReference type="Rhea" id="RHEA-COMP:11060"/>
        <dbReference type="Rhea" id="RHEA-COMP:11605"/>
        <dbReference type="ChEBI" id="CHEBI:15378"/>
        <dbReference type="ChEBI" id="CHEBI:30013"/>
        <dbReference type="ChEBI" id="CHEBI:30616"/>
        <dbReference type="ChEBI" id="CHEBI:61977"/>
        <dbReference type="ChEBI" id="CHEBI:456216"/>
        <dbReference type="EC" id="2.7.11.1"/>
    </reaction>
</comment>
<dbReference type="Pfam" id="PF23587">
    <property type="entry name" value="SH3_KALRN"/>
    <property type="match status" value="1"/>
</dbReference>
<evidence type="ECO:0000256" key="13">
    <source>
        <dbReference type="ARBA" id="ARBA00048679"/>
    </source>
</evidence>
<dbReference type="GO" id="GO:0005737">
    <property type="term" value="C:cytoplasm"/>
    <property type="evidence" value="ECO:0007669"/>
    <property type="project" value="UniProtKB-SubCell"/>
</dbReference>
<dbReference type="Pfam" id="PF00621">
    <property type="entry name" value="RhoGEF"/>
    <property type="match status" value="2"/>
</dbReference>
<evidence type="ECO:0000256" key="12">
    <source>
        <dbReference type="ARBA" id="ARBA00047899"/>
    </source>
</evidence>
<feature type="compositionally biased region" description="Low complexity" evidence="16">
    <location>
        <begin position="2518"/>
        <end position="2527"/>
    </location>
</feature>
<dbReference type="Gene3D" id="1.20.58.60">
    <property type="match status" value="4"/>
</dbReference>
<dbReference type="EC" id="2.7.11.1" evidence="3"/>
<feature type="domain" description="DH" evidence="19">
    <location>
        <begin position="1307"/>
        <end position="1482"/>
    </location>
</feature>
<accession>A0A819BHL1</accession>
<dbReference type="SUPFAM" id="SSF56112">
    <property type="entry name" value="Protein kinase-like (PK-like)"/>
    <property type="match status" value="1"/>
</dbReference>
<dbReference type="SUPFAM" id="SSF48065">
    <property type="entry name" value="DBL homology domain (DH-domain)"/>
    <property type="match status" value="2"/>
</dbReference>
<dbReference type="GO" id="GO:0005886">
    <property type="term" value="C:plasma membrane"/>
    <property type="evidence" value="ECO:0007669"/>
    <property type="project" value="TreeGrafter"/>
</dbReference>
<feature type="region of interest" description="Disordered" evidence="16">
    <location>
        <begin position="1980"/>
        <end position="2024"/>
    </location>
</feature>
<evidence type="ECO:0000256" key="15">
    <source>
        <dbReference type="SAM" id="Coils"/>
    </source>
</evidence>
<dbReference type="InterPro" id="IPR035899">
    <property type="entry name" value="DBL_dom_sf"/>
</dbReference>
<dbReference type="Gene3D" id="2.30.30.40">
    <property type="entry name" value="SH3 Domains"/>
    <property type="match status" value="2"/>
</dbReference>
<dbReference type="Pfam" id="PF00069">
    <property type="entry name" value="Pkinase"/>
    <property type="match status" value="1"/>
</dbReference>
<dbReference type="SMART" id="SM00408">
    <property type="entry name" value="IGc2"/>
    <property type="match status" value="1"/>
</dbReference>
<feature type="compositionally biased region" description="Low complexity" evidence="16">
    <location>
        <begin position="3178"/>
        <end position="3191"/>
    </location>
</feature>
<dbReference type="SMART" id="SM00150">
    <property type="entry name" value="SPEC"/>
    <property type="match status" value="3"/>
</dbReference>
<dbReference type="InterPro" id="IPR036028">
    <property type="entry name" value="SH3-like_dom_sf"/>
</dbReference>
<dbReference type="CDD" id="cd00160">
    <property type="entry name" value="RhoGEF"/>
    <property type="match status" value="2"/>
</dbReference>
<name>A0A819BHL1_9BILA</name>
<keyword evidence="10" id="KW-0067">ATP-binding</keyword>
<protein>
    <recommendedName>
        <fullName evidence="3">non-specific serine/threonine protein kinase</fullName>
        <ecNumber evidence="3">2.7.11.1</ecNumber>
    </recommendedName>
</protein>
<dbReference type="PROSITE" id="PS50010">
    <property type="entry name" value="DH_2"/>
    <property type="match status" value="2"/>
</dbReference>
<feature type="region of interest" description="Disordered" evidence="16">
    <location>
        <begin position="2942"/>
        <end position="3026"/>
    </location>
</feature>
<dbReference type="Pfam" id="PF07679">
    <property type="entry name" value="I-set"/>
    <property type="match status" value="1"/>
</dbReference>
<feature type="compositionally biased region" description="Polar residues" evidence="16">
    <location>
        <begin position="3063"/>
        <end position="3072"/>
    </location>
</feature>
<keyword evidence="5" id="KW-0963">Cytoplasm</keyword>
<dbReference type="GO" id="GO:0004674">
    <property type="term" value="F:protein serine/threonine kinase activity"/>
    <property type="evidence" value="ECO:0007669"/>
    <property type="project" value="UniProtKB-KW"/>
</dbReference>
<keyword evidence="11" id="KW-0393">Immunoglobulin domain</keyword>
<evidence type="ECO:0000256" key="8">
    <source>
        <dbReference type="ARBA" id="ARBA00022658"/>
    </source>
</evidence>